<protein>
    <submittedName>
        <fullName evidence="6">Uncharacterized protein</fullName>
    </submittedName>
</protein>
<evidence type="ECO:0000256" key="2">
    <source>
        <dbReference type="ARBA" id="ARBA00022692"/>
    </source>
</evidence>
<evidence type="ECO:0000256" key="4">
    <source>
        <dbReference type="ARBA" id="ARBA00023136"/>
    </source>
</evidence>
<sequence>IMQVRGVILVTVALVLGIAALCFHLIALCSPSWKITVRDAEPKMVPVSYGLWERCEYQNITINKQGIALGTRPNVLTCWPNQYMRYSPENFHPCYSIRRECPIKEKKNLPEGCSCRYLSSTKVLQWLTVIAAIFLVLGLVLLYLKVIASPQNGLALLVLGYGPFVCFLLALLLMTTGLILICAYFRRDAYEDYSFPLKSIPIAEKEGKTFDLHSLRTYAKYHESTLNYESYVEAVKELIKKSKTHYHTKIGWATIYEIFATALILIITALSFWLAKTSRLEDI</sequence>
<dbReference type="Gene3D" id="1.20.140.150">
    <property type="match status" value="1"/>
</dbReference>
<keyword evidence="3 5" id="KW-1133">Transmembrane helix</keyword>
<dbReference type="Proteomes" id="UP000676336">
    <property type="component" value="Unassembled WGS sequence"/>
</dbReference>
<keyword evidence="4 5" id="KW-0472">Membrane</keyword>
<feature type="transmembrane region" description="Helical" evidence="5">
    <location>
        <begin position="6"/>
        <end position="28"/>
    </location>
</feature>
<proteinExistence type="predicted"/>
<dbReference type="InterPro" id="IPR050579">
    <property type="entry name" value="PMP-22/EMP/MP20-like"/>
</dbReference>
<evidence type="ECO:0000313" key="6">
    <source>
        <dbReference type="EMBL" id="CAF4289412.1"/>
    </source>
</evidence>
<accession>A0A8S2TH61</accession>
<dbReference type="EMBL" id="CAJOBI010034167">
    <property type="protein sequence ID" value="CAF4289412.1"/>
    <property type="molecule type" value="Genomic_DNA"/>
</dbReference>
<feature type="transmembrane region" description="Helical" evidence="5">
    <location>
        <begin position="126"/>
        <end position="148"/>
    </location>
</feature>
<name>A0A8S2TH61_9BILA</name>
<dbReference type="GO" id="GO:0005886">
    <property type="term" value="C:plasma membrane"/>
    <property type="evidence" value="ECO:0007669"/>
    <property type="project" value="TreeGrafter"/>
</dbReference>
<feature type="transmembrane region" description="Helical" evidence="5">
    <location>
        <begin position="154"/>
        <end position="185"/>
    </location>
</feature>
<evidence type="ECO:0000256" key="3">
    <source>
        <dbReference type="ARBA" id="ARBA00022989"/>
    </source>
</evidence>
<gene>
    <name evidence="6" type="ORF">SMN809_LOCUS25597</name>
</gene>
<evidence type="ECO:0000256" key="5">
    <source>
        <dbReference type="SAM" id="Phobius"/>
    </source>
</evidence>
<comment type="caution">
    <text evidence="6">The sequence shown here is derived from an EMBL/GenBank/DDBJ whole genome shotgun (WGS) entry which is preliminary data.</text>
</comment>
<feature type="non-terminal residue" evidence="6">
    <location>
        <position position="1"/>
    </location>
</feature>
<reference evidence="6" key="1">
    <citation type="submission" date="2021-02" db="EMBL/GenBank/DDBJ databases">
        <authorList>
            <person name="Nowell W R."/>
        </authorList>
    </citation>
    <scope>NUCLEOTIDE SEQUENCE</scope>
</reference>
<evidence type="ECO:0000313" key="7">
    <source>
        <dbReference type="Proteomes" id="UP000676336"/>
    </source>
</evidence>
<keyword evidence="2 5" id="KW-0812">Transmembrane</keyword>
<comment type="subcellular location">
    <subcellularLocation>
        <location evidence="1">Membrane</location>
        <topology evidence="1">Multi-pass membrane protein</topology>
    </subcellularLocation>
</comment>
<evidence type="ECO:0000256" key="1">
    <source>
        <dbReference type="ARBA" id="ARBA00004141"/>
    </source>
</evidence>
<dbReference type="PANTHER" id="PTHR10671">
    <property type="entry name" value="EPITHELIAL MEMBRANE PROTEIN-RELATED"/>
    <property type="match status" value="1"/>
</dbReference>
<dbReference type="PANTHER" id="PTHR10671:SF108">
    <property type="entry name" value="CLAUDIN FAMILY PROTEIN-RELATED"/>
    <property type="match status" value="1"/>
</dbReference>
<feature type="transmembrane region" description="Helical" evidence="5">
    <location>
        <begin position="250"/>
        <end position="275"/>
    </location>
</feature>
<organism evidence="6 7">
    <name type="scientific">Rotaria magnacalcarata</name>
    <dbReference type="NCBI Taxonomy" id="392030"/>
    <lineage>
        <taxon>Eukaryota</taxon>
        <taxon>Metazoa</taxon>
        <taxon>Spiralia</taxon>
        <taxon>Gnathifera</taxon>
        <taxon>Rotifera</taxon>
        <taxon>Eurotatoria</taxon>
        <taxon>Bdelloidea</taxon>
        <taxon>Philodinida</taxon>
        <taxon>Philodinidae</taxon>
        <taxon>Rotaria</taxon>
    </lineage>
</organism>
<dbReference type="AlphaFoldDB" id="A0A8S2TH61"/>